<sequence length="93" mass="10924">MLRFHIRATSLDKLKSSALTLKQLFELQEQRITELSDSTEAIYLAERRNTERTLVMTTDQPKPILLPKQTWRKFKMDDSTTIFVGRGFDIFTD</sequence>
<dbReference type="Proteomes" id="UP001238450">
    <property type="component" value="Unassembled WGS sequence"/>
</dbReference>
<evidence type="ECO:0000313" key="2">
    <source>
        <dbReference type="Proteomes" id="UP001238450"/>
    </source>
</evidence>
<dbReference type="RefSeq" id="WP_307252025.1">
    <property type="nucleotide sequence ID" value="NZ_JAUSUV010000005.1"/>
</dbReference>
<gene>
    <name evidence="1" type="ORF">J2Z48_001351</name>
</gene>
<comment type="caution">
    <text evidence="1">The sequence shown here is derived from an EMBL/GenBank/DDBJ whole genome shotgun (WGS) entry which is preliminary data.</text>
</comment>
<reference evidence="1 2" key="1">
    <citation type="submission" date="2023-07" db="EMBL/GenBank/DDBJ databases">
        <title>Genomic Encyclopedia of Type Strains, Phase IV (KMG-IV): sequencing the most valuable type-strain genomes for metagenomic binning, comparative biology and taxonomic classification.</title>
        <authorList>
            <person name="Goeker M."/>
        </authorList>
    </citation>
    <scope>NUCLEOTIDE SEQUENCE [LARGE SCALE GENOMIC DNA]</scope>
    <source>
        <strain evidence="1 2">DSM 46876</strain>
    </source>
</reference>
<dbReference type="EMBL" id="JAUSUV010000005">
    <property type="protein sequence ID" value="MDQ0417179.1"/>
    <property type="molecule type" value="Genomic_DNA"/>
</dbReference>
<evidence type="ECO:0000313" key="1">
    <source>
        <dbReference type="EMBL" id="MDQ0417179.1"/>
    </source>
</evidence>
<accession>A0AAJ1TEV4</accession>
<name>A0AAJ1TEV4_9BACL</name>
<dbReference type="AlphaFoldDB" id="A0AAJ1TEV4"/>
<keyword evidence="2" id="KW-1185">Reference proteome</keyword>
<organism evidence="1 2">
    <name type="scientific">Croceifilum oryzae</name>
    <dbReference type="NCBI Taxonomy" id="1553429"/>
    <lineage>
        <taxon>Bacteria</taxon>
        <taxon>Bacillati</taxon>
        <taxon>Bacillota</taxon>
        <taxon>Bacilli</taxon>
        <taxon>Bacillales</taxon>
        <taxon>Thermoactinomycetaceae</taxon>
        <taxon>Croceifilum</taxon>
    </lineage>
</organism>
<proteinExistence type="predicted"/>
<protein>
    <submittedName>
        <fullName evidence="1">Uncharacterized protein</fullName>
    </submittedName>
</protein>